<reference evidence="1 2" key="1">
    <citation type="submission" date="2019-01" db="EMBL/GenBank/DDBJ databases">
        <title>Geovibrio thiophilus DSM 11263, complete genome.</title>
        <authorList>
            <person name="Spring S."/>
            <person name="Bunk B."/>
            <person name="Sproer C."/>
        </authorList>
    </citation>
    <scope>NUCLEOTIDE SEQUENCE [LARGE SCALE GENOMIC DNA]</scope>
    <source>
        <strain evidence="1 2">DSM 11263</strain>
    </source>
</reference>
<sequence length="74" mass="8583">MQDKPAKTKVTKDNTSNVKITYRDSSGNYAEHFPQIVTEMLNKGTLNPVELDNETWEEYVNSVNEMRTERFGKN</sequence>
<dbReference type="KEGG" id="gtl:EP073_09865"/>
<evidence type="ECO:0000313" key="2">
    <source>
        <dbReference type="Proteomes" id="UP000287502"/>
    </source>
</evidence>
<proteinExistence type="predicted"/>
<dbReference type="EMBL" id="CP035108">
    <property type="protein sequence ID" value="QAR33696.1"/>
    <property type="molecule type" value="Genomic_DNA"/>
</dbReference>
<name>A0A3R5Z008_9BACT</name>
<keyword evidence="2" id="KW-1185">Reference proteome</keyword>
<protein>
    <submittedName>
        <fullName evidence="1">Uncharacterized protein</fullName>
    </submittedName>
</protein>
<dbReference type="Proteomes" id="UP000287502">
    <property type="component" value="Chromosome"/>
</dbReference>
<accession>A0A3R5Z008</accession>
<dbReference type="AlphaFoldDB" id="A0A3R5Z008"/>
<dbReference type="RefSeq" id="WP_128466982.1">
    <property type="nucleotide sequence ID" value="NZ_CP035108.1"/>
</dbReference>
<gene>
    <name evidence="1" type="ORF">EP073_09865</name>
</gene>
<organism evidence="1 2">
    <name type="scientific">Geovibrio thiophilus</name>
    <dbReference type="NCBI Taxonomy" id="139438"/>
    <lineage>
        <taxon>Bacteria</taxon>
        <taxon>Pseudomonadati</taxon>
        <taxon>Deferribacterota</taxon>
        <taxon>Deferribacteres</taxon>
        <taxon>Deferribacterales</taxon>
        <taxon>Geovibrionaceae</taxon>
        <taxon>Geovibrio</taxon>
    </lineage>
</organism>
<evidence type="ECO:0000313" key="1">
    <source>
        <dbReference type="EMBL" id="QAR33696.1"/>
    </source>
</evidence>